<reference evidence="2" key="1">
    <citation type="submission" date="2018-07" db="EMBL/GenBank/DDBJ databases">
        <title>Complete sequence of the large pWBG749-family conjugative multiresistance plasmid pWBG731 of Staphylococcus aureus.</title>
        <authorList>
            <person name="Ramsay J.P."/>
            <person name="Yui Eto K."/>
            <person name="O'Brien F.G."/>
            <person name="Grubb W.W.B."/>
            <person name="Murphy R.J."/>
            <person name="Coombs G.W."/>
        </authorList>
    </citation>
    <scope>NUCLEOTIDE SEQUENCE</scope>
    <source>
        <strain evidence="2">WBG10514</strain>
        <plasmid evidence="2">pWBG731</plasmid>
    </source>
</reference>
<dbReference type="AlphaFoldDB" id="A0A385EKN0"/>
<accession>A0A385EKN0</accession>
<keyword evidence="1" id="KW-0472">Membrane</keyword>
<proteinExistence type="predicted"/>
<dbReference type="EMBL" id="MH587574">
    <property type="protein sequence ID" value="AXQ85821.1"/>
    <property type="molecule type" value="Genomic_DNA"/>
</dbReference>
<name>A0A385EKN0_STAAU</name>
<keyword evidence="1" id="KW-1133">Transmembrane helix</keyword>
<feature type="transmembrane region" description="Helical" evidence="1">
    <location>
        <begin position="60"/>
        <end position="80"/>
    </location>
</feature>
<feature type="transmembrane region" description="Helical" evidence="1">
    <location>
        <begin position="6"/>
        <end position="31"/>
    </location>
</feature>
<protein>
    <submittedName>
        <fullName evidence="2">Uncharacterized protein</fullName>
    </submittedName>
</protein>
<sequence length="81" mass="9187">MDLLNFLVPIIYTIILLVAVSYSISYILFIYTSLLSGNGFKNTFKVSFIAPFIDNTTRTFFILIIILLLLLSMLGLVSIYI</sequence>
<keyword evidence="1" id="KW-0812">Transmembrane</keyword>
<geneLocation type="plasmid" evidence="2">
    <name>pWBG731</name>
</geneLocation>
<evidence type="ECO:0000313" key="2">
    <source>
        <dbReference type="EMBL" id="AXQ85821.1"/>
    </source>
</evidence>
<keyword evidence="2" id="KW-0614">Plasmid</keyword>
<gene>
    <name evidence="2" type="ORF">pWBG731_00030</name>
</gene>
<organism evidence="2">
    <name type="scientific">Staphylococcus aureus</name>
    <dbReference type="NCBI Taxonomy" id="1280"/>
    <lineage>
        <taxon>Bacteria</taxon>
        <taxon>Bacillati</taxon>
        <taxon>Bacillota</taxon>
        <taxon>Bacilli</taxon>
        <taxon>Bacillales</taxon>
        <taxon>Staphylococcaceae</taxon>
        <taxon>Staphylococcus</taxon>
    </lineage>
</organism>
<evidence type="ECO:0000256" key="1">
    <source>
        <dbReference type="SAM" id="Phobius"/>
    </source>
</evidence>